<evidence type="ECO:0000259" key="2">
    <source>
        <dbReference type="Pfam" id="PF12638"/>
    </source>
</evidence>
<gene>
    <name evidence="3" type="ORF">GSMUA_195300.1</name>
</gene>
<organism evidence="3">
    <name type="scientific">Musa acuminata subsp. malaccensis</name>
    <name type="common">Wild banana</name>
    <name type="synonym">Musa malaccensis</name>
    <dbReference type="NCBI Taxonomy" id="214687"/>
    <lineage>
        <taxon>Eukaryota</taxon>
        <taxon>Viridiplantae</taxon>
        <taxon>Streptophyta</taxon>
        <taxon>Embryophyta</taxon>
        <taxon>Tracheophyta</taxon>
        <taxon>Spermatophyta</taxon>
        <taxon>Magnoliopsida</taxon>
        <taxon>Liliopsida</taxon>
        <taxon>Zingiberales</taxon>
        <taxon>Musaceae</taxon>
        <taxon>Musa</taxon>
    </lineage>
</organism>
<protein>
    <submittedName>
        <fullName evidence="3">(wild Malaysian banana) hypothetical protein</fullName>
    </submittedName>
</protein>
<dbReference type="AlphaFoldDB" id="A0A8D7FD30"/>
<accession>A0A8D7FD30</accession>
<comment type="similarity">
    <text evidence="1">Belongs to the staygreen family.</text>
</comment>
<sequence length="126" mass="14336">MGEEMEKQIPSTIPRAYTLTHCDFTANLTLAVSNGMHSQKCLHVILDDVVAEWKKIKEEMSLHVHCYVSGSDILQDLVAGFRYHIFSKELLVVLKAVVHLYMEILSYLGSTLSCWKLRYGCTSIQD</sequence>
<evidence type="ECO:0000313" key="3">
    <source>
        <dbReference type="EMBL" id="CAG1851036.1"/>
    </source>
</evidence>
<dbReference type="InterPro" id="IPR024438">
    <property type="entry name" value="Staygreen"/>
</dbReference>
<dbReference type="Pfam" id="PF12638">
    <property type="entry name" value="Staygreen"/>
    <property type="match status" value="1"/>
</dbReference>
<reference evidence="3" key="1">
    <citation type="submission" date="2021-03" db="EMBL/GenBank/DDBJ databases">
        <authorList>
            <consortium name="Genoscope - CEA"/>
            <person name="William W."/>
        </authorList>
    </citation>
    <scope>NUCLEOTIDE SEQUENCE</scope>
    <source>
        <strain evidence="3">Doubled-haploid Pahang</strain>
    </source>
</reference>
<proteinExistence type="inferred from homology"/>
<feature type="domain" description="Staygreen protein" evidence="2">
    <location>
        <begin position="7"/>
        <end position="99"/>
    </location>
</feature>
<name>A0A8D7FD30_MUSAM</name>
<dbReference type="EMBL" id="HG996468">
    <property type="protein sequence ID" value="CAG1851036.1"/>
    <property type="molecule type" value="Genomic_DNA"/>
</dbReference>
<dbReference type="PANTHER" id="PTHR31750:SF18">
    <property type="entry name" value="MAGNESIUM DECHELATASE SGRL, CHLOROPLASTIC"/>
    <property type="match status" value="1"/>
</dbReference>
<evidence type="ECO:0000256" key="1">
    <source>
        <dbReference type="ARBA" id="ARBA00009234"/>
    </source>
</evidence>
<dbReference type="PANTHER" id="PTHR31750">
    <property type="entry name" value="PROTEIN STAY-GREEN 1, CHLOROPLASTIC-RELATED"/>
    <property type="match status" value="1"/>
</dbReference>